<dbReference type="PANTHER" id="PTHR43385:SF1">
    <property type="entry name" value="RIBOFLAVIN TRANSPORTER RIBJ"/>
    <property type="match status" value="1"/>
</dbReference>
<evidence type="ECO:0000256" key="5">
    <source>
        <dbReference type="ARBA" id="ARBA00023136"/>
    </source>
</evidence>
<feature type="transmembrane region" description="Helical" evidence="6">
    <location>
        <begin position="12"/>
        <end position="30"/>
    </location>
</feature>
<dbReference type="RefSeq" id="WP_115732734.1">
    <property type="nucleotide sequence ID" value="NZ_BAAAVY010000037.1"/>
</dbReference>
<dbReference type="EMBL" id="UFSM01000001">
    <property type="protein sequence ID" value="SUU90780.1"/>
    <property type="molecule type" value="Genomic_DNA"/>
</dbReference>
<protein>
    <submittedName>
        <fullName evidence="7">Major Facilitator Superfamily</fullName>
    </submittedName>
</protein>
<dbReference type="Proteomes" id="UP000254701">
    <property type="component" value="Unassembled WGS sequence"/>
</dbReference>
<dbReference type="GO" id="GO:0016020">
    <property type="term" value="C:membrane"/>
    <property type="evidence" value="ECO:0007669"/>
    <property type="project" value="UniProtKB-SubCell"/>
</dbReference>
<dbReference type="GO" id="GO:0022857">
    <property type="term" value="F:transmembrane transporter activity"/>
    <property type="evidence" value="ECO:0007669"/>
    <property type="project" value="InterPro"/>
</dbReference>
<accession>A0A380WPI7</accession>
<dbReference type="InterPro" id="IPR036259">
    <property type="entry name" value="MFS_trans_sf"/>
</dbReference>
<keyword evidence="3 6" id="KW-0812">Transmembrane</keyword>
<feature type="transmembrane region" description="Helical" evidence="6">
    <location>
        <begin position="222"/>
        <end position="241"/>
    </location>
</feature>
<keyword evidence="2" id="KW-0813">Transport</keyword>
<dbReference type="Pfam" id="PF07690">
    <property type="entry name" value="MFS_1"/>
    <property type="match status" value="1"/>
</dbReference>
<name>A0A380WPI7_AMIAI</name>
<reference evidence="7 8" key="1">
    <citation type="submission" date="2018-06" db="EMBL/GenBank/DDBJ databases">
        <authorList>
            <consortium name="Pathogen Informatics"/>
            <person name="Doyle S."/>
        </authorList>
    </citation>
    <scope>NUCLEOTIDE SEQUENCE [LARGE SCALE GENOMIC DNA]</scope>
    <source>
        <strain evidence="7 8">NCTC10684</strain>
    </source>
</reference>
<evidence type="ECO:0000256" key="3">
    <source>
        <dbReference type="ARBA" id="ARBA00022692"/>
    </source>
</evidence>
<feature type="transmembrane region" description="Helical" evidence="6">
    <location>
        <begin position="106"/>
        <end position="128"/>
    </location>
</feature>
<sequence length="408" mass="42992">MAPPLSTEHRRGTVIWGLGLTQIIGYGTLYYSFSILAPEMARDFGWTQEWVFAVFSAALLIGGFAAPSIGRRIDRHGAGSMMALGSLVAALSLVLCALAPGRLTFVAGMIAMEIASAFVLYNAAFAALVQITPQTGQKSITHLTLIAGFASTLFWPITTELHAHLTWRQVYLAFAVLHLAVCLPFHCWLARAMNADRRGGKHTAGAAAAIEGSVASWDRRRAFTLMGLGFALEGFVLSALLVHMVPLLGAVGLGASAVLVGTLFGPSQVFSRFINMLAGRGLSQLVLAVISATFLVAGLSTLLVSAPWIWGAAAFAILFGLGSGLTSIVQGSLPLALFGSDGYGALLGKISSIRLIVSALAPFLFSVLMARFGTWPALAIAIVLGIAAAIAFASIGWRRRETEMVPET</sequence>
<feature type="transmembrane region" description="Helical" evidence="6">
    <location>
        <begin position="375"/>
        <end position="397"/>
    </location>
</feature>
<evidence type="ECO:0000256" key="6">
    <source>
        <dbReference type="SAM" id="Phobius"/>
    </source>
</evidence>
<organism evidence="7 8">
    <name type="scientific">Aminobacter aminovorans</name>
    <name type="common">Chelatobacter heintzii</name>
    <dbReference type="NCBI Taxonomy" id="83263"/>
    <lineage>
        <taxon>Bacteria</taxon>
        <taxon>Pseudomonadati</taxon>
        <taxon>Pseudomonadota</taxon>
        <taxon>Alphaproteobacteria</taxon>
        <taxon>Hyphomicrobiales</taxon>
        <taxon>Phyllobacteriaceae</taxon>
        <taxon>Aminobacter</taxon>
    </lineage>
</organism>
<keyword evidence="4 6" id="KW-1133">Transmembrane helix</keyword>
<feature type="transmembrane region" description="Helical" evidence="6">
    <location>
        <begin position="351"/>
        <end position="369"/>
    </location>
</feature>
<feature type="transmembrane region" description="Helical" evidence="6">
    <location>
        <begin position="81"/>
        <end position="100"/>
    </location>
</feature>
<feature type="transmembrane region" description="Helical" evidence="6">
    <location>
        <begin position="50"/>
        <end position="69"/>
    </location>
</feature>
<feature type="transmembrane region" description="Helical" evidence="6">
    <location>
        <begin position="316"/>
        <end position="339"/>
    </location>
</feature>
<keyword evidence="5 6" id="KW-0472">Membrane</keyword>
<dbReference type="SUPFAM" id="SSF103473">
    <property type="entry name" value="MFS general substrate transporter"/>
    <property type="match status" value="1"/>
</dbReference>
<feature type="transmembrane region" description="Helical" evidence="6">
    <location>
        <begin position="170"/>
        <end position="189"/>
    </location>
</feature>
<evidence type="ECO:0000313" key="8">
    <source>
        <dbReference type="Proteomes" id="UP000254701"/>
    </source>
</evidence>
<feature type="transmembrane region" description="Helical" evidence="6">
    <location>
        <begin position="285"/>
        <end position="310"/>
    </location>
</feature>
<dbReference type="PANTHER" id="PTHR43385">
    <property type="entry name" value="RIBOFLAVIN TRANSPORTER RIBJ"/>
    <property type="match status" value="1"/>
</dbReference>
<dbReference type="AlphaFoldDB" id="A0A380WPI7"/>
<feature type="transmembrane region" description="Helical" evidence="6">
    <location>
        <begin position="140"/>
        <end position="158"/>
    </location>
</feature>
<proteinExistence type="predicted"/>
<dbReference type="OrthoDB" id="7200137at2"/>
<comment type="subcellular location">
    <subcellularLocation>
        <location evidence="1">Membrane</location>
        <topology evidence="1">Multi-pass membrane protein</topology>
    </subcellularLocation>
</comment>
<gene>
    <name evidence="7" type="ORF">NCTC10684_04038</name>
</gene>
<dbReference type="NCBIfam" id="NF033733">
    <property type="entry name" value="MFS_ArsK"/>
    <property type="match status" value="1"/>
</dbReference>
<evidence type="ECO:0000313" key="7">
    <source>
        <dbReference type="EMBL" id="SUU90780.1"/>
    </source>
</evidence>
<dbReference type="InterPro" id="IPR011701">
    <property type="entry name" value="MFS"/>
</dbReference>
<dbReference type="Gene3D" id="1.20.1250.20">
    <property type="entry name" value="MFS general substrate transporter like domains"/>
    <property type="match status" value="1"/>
</dbReference>
<dbReference type="InterPro" id="IPR052983">
    <property type="entry name" value="MFS_Riboflavin_Transporter"/>
</dbReference>
<evidence type="ECO:0000256" key="2">
    <source>
        <dbReference type="ARBA" id="ARBA00022448"/>
    </source>
</evidence>
<feature type="transmembrane region" description="Helical" evidence="6">
    <location>
        <begin position="247"/>
        <end position="264"/>
    </location>
</feature>
<evidence type="ECO:0000256" key="4">
    <source>
        <dbReference type="ARBA" id="ARBA00022989"/>
    </source>
</evidence>
<evidence type="ECO:0000256" key="1">
    <source>
        <dbReference type="ARBA" id="ARBA00004141"/>
    </source>
</evidence>